<dbReference type="Gene3D" id="2.120.10.80">
    <property type="entry name" value="Kelch-type beta propeller"/>
    <property type="match status" value="1"/>
</dbReference>
<dbReference type="PANTHER" id="PTHR31672:SF13">
    <property type="entry name" value="F-BOX PROTEIN CPR30-LIKE"/>
    <property type="match status" value="1"/>
</dbReference>
<evidence type="ECO:0000259" key="1">
    <source>
        <dbReference type="Pfam" id="PF07734"/>
    </source>
</evidence>
<dbReference type="InterPro" id="IPR017451">
    <property type="entry name" value="F-box-assoc_interact_dom"/>
</dbReference>
<reference evidence="2" key="1">
    <citation type="submission" date="2020-08" db="EMBL/GenBank/DDBJ databases">
        <title>Plant Genome Project.</title>
        <authorList>
            <person name="Zhang R.-G."/>
        </authorList>
    </citation>
    <scope>NUCLEOTIDE SEQUENCE</scope>
    <source>
        <strain evidence="2">WSP0</strain>
        <tissue evidence="2">Leaf</tissue>
    </source>
</reference>
<name>A0AAV6IUU1_9ERIC</name>
<dbReference type="EMBL" id="JACTNZ010000009">
    <property type="protein sequence ID" value="KAG5531272.1"/>
    <property type="molecule type" value="Genomic_DNA"/>
</dbReference>
<protein>
    <recommendedName>
        <fullName evidence="1">F-box associated beta-propeller type 1 domain-containing protein</fullName>
    </recommendedName>
</protein>
<dbReference type="Pfam" id="PF07734">
    <property type="entry name" value="FBA_1"/>
    <property type="match status" value="1"/>
</dbReference>
<feature type="domain" description="F-box associated beta-propeller type 1" evidence="1">
    <location>
        <begin position="12"/>
        <end position="158"/>
    </location>
</feature>
<dbReference type="InterPro" id="IPR006527">
    <property type="entry name" value="F-box-assoc_dom_typ1"/>
</dbReference>
<keyword evidence="3" id="KW-1185">Reference proteome</keyword>
<organism evidence="2 3">
    <name type="scientific">Rhododendron griersonianum</name>
    <dbReference type="NCBI Taxonomy" id="479676"/>
    <lineage>
        <taxon>Eukaryota</taxon>
        <taxon>Viridiplantae</taxon>
        <taxon>Streptophyta</taxon>
        <taxon>Embryophyta</taxon>
        <taxon>Tracheophyta</taxon>
        <taxon>Spermatophyta</taxon>
        <taxon>Magnoliopsida</taxon>
        <taxon>eudicotyledons</taxon>
        <taxon>Gunneridae</taxon>
        <taxon>Pentapetalae</taxon>
        <taxon>asterids</taxon>
        <taxon>Ericales</taxon>
        <taxon>Ericaceae</taxon>
        <taxon>Ericoideae</taxon>
        <taxon>Rhodoreae</taxon>
        <taxon>Rhododendron</taxon>
    </lineage>
</organism>
<dbReference type="SUPFAM" id="SSF50965">
    <property type="entry name" value="Galactose oxidase, central domain"/>
    <property type="match status" value="1"/>
</dbReference>
<dbReference type="Proteomes" id="UP000823749">
    <property type="component" value="Chromosome 9"/>
</dbReference>
<dbReference type="NCBIfam" id="TIGR01640">
    <property type="entry name" value="F_box_assoc_1"/>
    <property type="match status" value="1"/>
</dbReference>
<dbReference type="PANTHER" id="PTHR31672">
    <property type="entry name" value="BNACNNG10540D PROTEIN"/>
    <property type="match status" value="1"/>
</dbReference>
<gene>
    <name evidence="2" type="ORF">RHGRI_026027</name>
</gene>
<dbReference type="InterPro" id="IPR050796">
    <property type="entry name" value="SCF_F-box_component"/>
</dbReference>
<dbReference type="AlphaFoldDB" id="A0AAV6IUU1"/>
<dbReference type="InterPro" id="IPR015915">
    <property type="entry name" value="Kelch-typ_b-propeller"/>
</dbReference>
<dbReference type="InterPro" id="IPR011043">
    <property type="entry name" value="Gal_Oxase/kelch_b-propeller"/>
</dbReference>
<evidence type="ECO:0000313" key="2">
    <source>
        <dbReference type="EMBL" id="KAG5531272.1"/>
    </source>
</evidence>
<sequence length="275" mass="30829">MVELDYPDKDPNHCMMILGSCNGLVCIGTDWDSIFIWNPSTGQSKRLPSFGFSEERGGFTMRFGFGCGESDYDYKVVVIFSDDGSWGSCETRVEVYTLKTDSWKRIGDFAYGIPTDYTGKFANGSLHWLAPGEGSGYTRVIASLDLAKEMYGEVLLPNYDDLGYVSQDMIPEGAECDDPRQNTLKVSPRQFIELLVCDRRPKGDELVQWILENIDTSTLGIFDGGGQCPQWRVGVENSWLEIANCSWGLLDTNVIFVTGCLVWGTWCRLELSNRC</sequence>
<accession>A0AAV6IUU1</accession>
<comment type="caution">
    <text evidence="2">The sequence shown here is derived from an EMBL/GenBank/DDBJ whole genome shotgun (WGS) entry which is preliminary data.</text>
</comment>
<evidence type="ECO:0000313" key="3">
    <source>
        <dbReference type="Proteomes" id="UP000823749"/>
    </source>
</evidence>
<proteinExistence type="predicted"/>